<dbReference type="InterPro" id="IPR039535">
    <property type="entry name" value="ASST-like"/>
</dbReference>
<organism evidence="4 5">
    <name type="scientific">Penicillium cosmopolitanum</name>
    <dbReference type="NCBI Taxonomy" id="1131564"/>
    <lineage>
        <taxon>Eukaryota</taxon>
        <taxon>Fungi</taxon>
        <taxon>Dikarya</taxon>
        <taxon>Ascomycota</taxon>
        <taxon>Pezizomycotina</taxon>
        <taxon>Eurotiomycetes</taxon>
        <taxon>Eurotiomycetidae</taxon>
        <taxon>Eurotiales</taxon>
        <taxon>Aspergillaceae</taxon>
        <taxon>Penicillium</taxon>
    </lineage>
</organism>
<keyword evidence="5" id="KW-1185">Reference proteome</keyword>
<feature type="signal peptide" evidence="3">
    <location>
        <begin position="1"/>
        <end position="17"/>
    </location>
</feature>
<dbReference type="Pfam" id="PF14269">
    <property type="entry name" value="Arylsulfotran_2"/>
    <property type="match status" value="1"/>
</dbReference>
<evidence type="ECO:0000256" key="3">
    <source>
        <dbReference type="SAM" id="SignalP"/>
    </source>
</evidence>
<keyword evidence="3" id="KW-0732">Signal</keyword>
<feature type="compositionally biased region" description="Acidic residues" evidence="1">
    <location>
        <begin position="561"/>
        <end position="580"/>
    </location>
</feature>
<protein>
    <recommendedName>
        <fullName evidence="6">ASST-domain-containing protein</fullName>
    </recommendedName>
</protein>
<comment type="caution">
    <text evidence="4">The sequence shown here is derived from an EMBL/GenBank/DDBJ whole genome shotgun (WGS) entry which is preliminary data.</text>
</comment>
<dbReference type="PANTHER" id="PTHR35340:SF8">
    <property type="entry name" value="ASST-DOMAIN-CONTAINING PROTEIN"/>
    <property type="match status" value="1"/>
</dbReference>
<sequence>MLFSAVLLLCSLHNVDAQRKDADLMSFVTLPEVRALKWEVDYLDRERVAPGYWFVAPYGQISPDDPTQKYQQYQVGPYIYDGDGKLVWAGSLQYNNENVFDFRPVTNIDDEVELSFILNWQLEEEGGSKGSGVVLDKNYKQIRQVFQPADLHDFNMHEFNILPGGKSAVACTYLSQLVNLAQFGRPTEESWVVTGGFVELDMETSEVLSQWNSKDAIALTESNMFHSWDAPWDKPGWDYVHINAVDKNEAGDFIISLRFTNTIYGISGETGEIMWRLTSGPTGDFDIDFTFSKQHDVKFVSSNGTHHVISMLNNGSDERGNDENVSSVLFIEMDTVAMTARVINRINRPDSSLTRLRGSAETLPNGNIFAGWSERGYQSEHAPNGDTLMTARFASTRYSTYRAYKSEFIGRPTNPPDVVASVYGTNDDDTTTIIHVSWNGATDVAGWNFYAKAYDRGESVLIGHARKSDFETMYIVDGYMDWITAEAVDAEGKSMSKSRVQRSEIPSNWESVGFKGTAAGPSPDDPSIINQVKEGTGKEDTSEKASADKEVVADKEKETSADEADSPMDMDMGSDSDSDSDSAPHQSYADAKEVAKAVYRAYEVIRAVGGMLIFILLGCSIGGILFGSWRLIQKRRRRSYHHVPSEEGLPVEEIHLRSQTHD</sequence>
<name>A0A9W9VZP6_9EURO</name>
<dbReference type="Proteomes" id="UP001147747">
    <property type="component" value="Unassembled WGS sequence"/>
</dbReference>
<feature type="transmembrane region" description="Helical" evidence="2">
    <location>
        <begin position="608"/>
        <end position="632"/>
    </location>
</feature>
<dbReference type="PANTHER" id="PTHR35340">
    <property type="entry name" value="PQQ ENZYME REPEAT PROTEIN-RELATED"/>
    <property type="match status" value="1"/>
</dbReference>
<feature type="region of interest" description="Disordered" evidence="1">
    <location>
        <begin position="491"/>
        <end position="588"/>
    </location>
</feature>
<dbReference type="EMBL" id="JAPZBU010000008">
    <property type="protein sequence ID" value="KAJ5392216.1"/>
    <property type="molecule type" value="Genomic_DNA"/>
</dbReference>
<feature type="compositionally biased region" description="Basic and acidic residues" evidence="1">
    <location>
        <begin position="535"/>
        <end position="560"/>
    </location>
</feature>
<reference evidence="4" key="2">
    <citation type="journal article" date="2023" name="IMA Fungus">
        <title>Comparative genomic study of the Penicillium genus elucidates a diverse pangenome and 15 lateral gene transfer events.</title>
        <authorList>
            <person name="Petersen C."/>
            <person name="Sorensen T."/>
            <person name="Nielsen M.R."/>
            <person name="Sondergaard T.E."/>
            <person name="Sorensen J.L."/>
            <person name="Fitzpatrick D.A."/>
            <person name="Frisvad J.C."/>
            <person name="Nielsen K.L."/>
        </authorList>
    </citation>
    <scope>NUCLEOTIDE SEQUENCE</scope>
    <source>
        <strain evidence="4">IBT 29677</strain>
    </source>
</reference>
<dbReference type="RefSeq" id="XP_056487894.1">
    <property type="nucleotide sequence ID" value="XM_056632343.1"/>
</dbReference>
<feature type="chain" id="PRO_5040791231" description="ASST-domain-containing protein" evidence="3">
    <location>
        <begin position="18"/>
        <end position="662"/>
    </location>
</feature>
<evidence type="ECO:0000313" key="4">
    <source>
        <dbReference type="EMBL" id="KAJ5392216.1"/>
    </source>
</evidence>
<keyword evidence="2" id="KW-1133">Transmembrane helix</keyword>
<dbReference type="InterPro" id="IPR053143">
    <property type="entry name" value="Arylsulfate_ST"/>
</dbReference>
<evidence type="ECO:0000313" key="5">
    <source>
        <dbReference type="Proteomes" id="UP001147747"/>
    </source>
</evidence>
<dbReference type="OrthoDB" id="5427350at2759"/>
<proteinExistence type="predicted"/>
<dbReference type="GeneID" id="81371323"/>
<evidence type="ECO:0000256" key="1">
    <source>
        <dbReference type="SAM" id="MobiDB-lite"/>
    </source>
</evidence>
<keyword evidence="2" id="KW-0812">Transmembrane</keyword>
<evidence type="ECO:0008006" key="6">
    <source>
        <dbReference type="Google" id="ProtNLM"/>
    </source>
</evidence>
<keyword evidence="2" id="KW-0472">Membrane</keyword>
<gene>
    <name evidence="4" type="ORF">N7509_007706</name>
</gene>
<evidence type="ECO:0000256" key="2">
    <source>
        <dbReference type="SAM" id="Phobius"/>
    </source>
</evidence>
<accession>A0A9W9VZP6</accession>
<reference evidence="4" key="1">
    <citation type="submission" date="2022-12" db="EMBL/GenBank/DDBJ databases">
        <authorList>
            <person name="Petersen C."/>
        </authorList>
    </citation>
    <scope>NUCLEOTIDE SEQUENCE</scope>
    <source>
        <strain evidence="4">IBT 29677</strain>
    </source>
</reference>
<dbReference type="AlphaFoldDB" id="A0A9W9VZP6"/>